<dbReference type="Proteomes" id="UP001066276">
    <property type="component" value="Chromosome 2_1"/>
</dbReference>
<sequence>MAGPRGRKRSPGALALGGGRGQRPGWGLLPWGQPEPWPGARPGPLNSNHKRKPPGARQTPKLEPLWVRQAGGRECLPQGPVGAQQGTLSPNRQGSLPWPGELQEGNARPGAQWGPGAQLGLSEHCHTGESS</sequence>
<accession>A0AAV7V9Q3</accession>
<keyword evidence="3" id="KW-1185">Reference proteome</keyword>
<organism evidence="2 3">
    <name type="scientific">Pleurodeles waltl</name>
    <name type="common">Iberian ribbed newt</name>
    <dbReference type="NCBI Taxonomy" id="8319"/>
    <lineage>
        <taxon>Eukaryota</taxon>
        <taxon>Metazoa</taxon>
        <taxon>Chordata</taxon>
        <taxon>Craniata</taxon>
        <taxon>Vertebrata</taxon>
        <taxon>Euteleostomi</taxon>
        <taxon>Amphibia</taxon>
        <taxon>Batrachia</taxon>
        <taxon>Caudata</taxon>
        <taxon>Salamandroidea</taxon>
        <taxon>Salamandridae</taxon>
        <taxon>Pleurodelinae</taxon>
        <taxon>Pleurodeles</taxon>
    </lineage>
</organism>
<feature type="compositionally biased region" description="Gly residues" evidence="1">
    <location>
        <begin position="15"/>
        <end position="24"/>
    </location>
</feature>
<dbReference type="AlphaFoldDB" id="A0AAV7V9Q3"/>
<reference evidence="2" key="1">
    <citation type="journal article" date="2022" name="bioRxiv">
        <title>Sequencing and chromosome-scale assembly of the giantPleurodeles waltlgenome.</title>
        <authorList>
            <person name="Brown T."/>
            <person name="Elewa A."/>
            <person name="Iarovenko S."/>
            <person name="Subramanian E."/>
            <person name="Araus A.J."/>
            <person name="Petzold A."/>
            <person name="Susuki M."/>
            <person name="Suzuki K.-i.T."/>
            <person name="Hayashi T."/>
            <person name="Toyoda A."/>
            <person name="Oliveira C."/>
            <person name="Osipova E."/>
            <person name="Leigh N.D."/>
            <person name="Simon A."/>
            <person name="Yun M.H."/>
        </authorList>
    </citation>
    <scope>NUCLEOTIDE SEQUENCE</scope>
    <source>
        <strain evidence="2">20211129_DDA</strain>
        <tissue evidence="2">Liver</tissue>
    </source>
</reference>
<comment type="caution">
    <text evidence="2">The sequence shown here is derived from an EMBL/GenBank/DDBJ whole genome shotgun (WGS) entry which is preliminary data.</text>
</comment>
<protein>
    <submittedName>
        <fullName evidence="2">Uncharacterized protein</fullName>
    </submittedName>
</protein>
<evidence type="ECO:0000313" key="2">
    <source>
        <dbReference type="EMBL" id="KAJ1198289.1"/>
    </source>
</evidence>
<feature type="compositionally biased region" description="Polar residues" evidence="1">
    <location>
        <begin position="84"/>
        <end position="94"/>
    </location>
</feature>
<feature type="compositionally biased region" description="Basic residues" evidence="1">
    <location>
        <begin position="1"/>
        <end position="10"/>
    </location>
</feature>
<proteinExistence type="predicted"/>
<gene>
    <name evidence="2" type="ORF">NDU88_002131</name>
</gene>
<evidence type="ECO:0000313" key="3">
    <source>
        <dbReference type="Proteomes" id="UP001066276"/>
    </source>
</evidence>
<evidence type="ECO:0000256" key="1">
    <source>
        <dbReference type="SAM" id="MobiDB-lite"/>
    </source>
</evidence>
<name>A0AAV7V9Q3_PLEWA</name>
<feature type="region of interest" description="Disordered" evidence="1">
    <location>
        <begin position="1"/>
        <end position="131"/>
    </location>
</feature>
<dbReference type="EMBL" id="JANPWB010000003">
    <property type="protein sequence ID" value="KAJ1198289.1"/>
    <property type="molecule type" value="Genomic_DNA"/>
</dbReference>